<proteinExistence type="inferred from homology"/>
<accession>A0A7N4V0G1</accession>
<dbReference type="InParanoid" id="A0A7N4V0G1"/>
<evidence type="ECO:0000256" key="5">
    <source>
        <dbReference type="ARBA" id="ARBA00022525"/>
    </source>
</evidence>
<dbReference type="Ensembl" id="ENSSHAT00000043119.1">
    <property type="protein sequence ID" value="ENSSHAP00000029699.1"/>
    <property type="gene ID" value="ENSSHAG00000026721.1"/>
</dbReference>
<dbReference type="PIRSF" id="PIRSF001832">
    <property type="entry name" value="PTH"/>
    <property type="match status" value="1"/>
</dbReference>
<evidence type="ECO:0000313" key="10">
    <source>
        <dbReference type="Ensembl" id="ENSSHAP00000029699.1"/>
    </source>
</evidence>
<evidence type="ECO:0000256" key="2">
    <source>
        <dbReference type="ARBA" id="ARBA00006307"/>
    </source>
</evidence>
<dbReference type="GeneTree" id="ENSGT00390000018603"/>
<evidence type="ECO:0000256" key="7">
    <source>
        <dbReference type="ARBA" id="ARBA00022702"/>
    </source>
</evidence>
<name>A0A7N4V0G1_SARHA</name>
<reference evidence="10" key="3">
    <citation type="submission" date="2025-09" db="UniProtKB">
        <authorList>
            <consortium name="Ensembl"/>
        </authorList>
    </citation>
    <scope>IDENTIFICATION</scope>
</reference>
<keyword evidence="7" id="KW-0372">Hormone</keyword>
<organism evidence="10 11">
    <name type="scientific">Sarcophilus harrisii</name>
    <name type="common">Tasmanian devil</name>
    <name type="synonym">Sarcophilus laniarius</name>
    <dbReference type="NCBI Taxonomy" id="9305"/>
    <lineage>
        <taxon>Eukaryota</taxon>
        <taxon>Metazoa</taxon>
        <taxon>Chordata</taxon>
        <taxon>Craniata</taxon>
        <taxon>Vertebrata</taxon>
        <taxon>Euteleostomi</taxon>
        <taxon>Mammalia</taxon>
        <taxon>Metatheria</taxon>
        <taxon>Dasyuromorphia</taxon>
        <taxon>Dasyuridae</taxon>
        <taxon>Sarcophilus</taxon>
    </lineage>
</organism>
<dbReference type="GO" id="GO:0007267">
    <property type="term" value="P:cell-cell signaling"/>
    <property type="evidence" value="ECO:0007669"/>
    <property type="project" value="TreeGrafter"/>
</dbReference>
<keyword evidence="11" id="KW-1185">Reference proteome</keyword>
<dbReference type="GO" id="GO:0031856">
    <property type="term" value="F:parathyroid hormone receptor binding"/>
    <property type="evidence" value="ECO:0007669"/>
    <property type="project" value="TreeGrafter"/>
</dbReference>
<dbReference type="PANTHER" id="PTHR10541">
    <property type="entry name" value="PARATHYROID HORMONE"/>
    <property type="match status" value="1"/>
</dbReference>
<dbReference type="AlphaFoldDB" id="A0A7N4V0G1"/>
<comment type="subcellular location">
    <subcellularLocation>
        <location evidence="1">Secreted</location>
    </subcellularLocation>
</comment>
<reference evidence="10 11" key="1">
    <citation type="journal article" date="2011" name="Proc. Natl. Acad. Sci. U.S.A.">
        <title>Genetic diversity and population structure of the endangered marsupial Sarcophilus harrisii (Tasmanian devil).</title>
        <authorList>
            <person name="Miller W."/>
            <person name="Hayes V.M."/>
            <person name="Ratan A."/>
            <person name="Petersen D.C."/>
            <person name="Wittekindt N.E."/>
            <person name="Miller J."/>
            <person name="Walenz B."/>
            <person name="Knight J."/>
            <person name="Qi J."/>
            <person name="Zhao F."/>
            <person name="Wang Q."/>
            <person name="Bedoya-Reina O.C."/>
            <person name="Katiyar N."/>
            <person name="Tomsho L.P."/>
            <person name="Kasson L.M."/>
            <person name="Hardie R.A."/>
            <person name="Woodbridge P."/>
            <person name="Tindall E.A."/>
            <person name="Bertelsen M.F."/>
            <person name="Dixon D."/>
            <person name="Pyecroft S."/>
            <person name="Helgen K.M."/>
            <person name="Lesk A.M."/>
            <person name="Pringle T.H."/>
            <person name="Patterson N."/>
            <person name="Zhang Y."/>
            <person name="Kreiss A."/>
            <person name="Woods G.M."/>
            <person name="Jones M.E."/>
            <person name="Schuster S.C."/>
        </authorList>
    </citation>
    <scope>NUCLEOTIDE SEQUENCE [LARGE SCALE GENOMIC DNA]</scope>
</reference>
<keyword evidence="6" id="KW-0165">Cleavage on pair of basic residues</keyword>
<evidence type="ECO:0000313" key="11">
    <source>
        <dbReference type="Proteomes" id="UP000007648"/>
    </source>
</evidence>
<evidence type="ECO:0000256" key="1">
    <source>
        <dbReference type="ARBA" id="ARBA00004613"/>
    </source>
</evidence>
<comment type="subunit">
    <text evidence="3">Interacts with PTH1R (via N-terminal extracellular domain).</text>
</comment>
<comment type="function">
    <text evidence="9">Parathyroid hormone elevates calcium level by dissolving the salts in bone and preventing their renal excretion. Acts by binding to its receptor, PTH1R, activating G protein-coupled receptor signaling. Stimulates [1-14C]-2-deoxy-D-glucose (2DG) transport and glycogen synthesis in osteoblastic cells.</text>
</comment>
<dbReference type="GO" id="GO:0006874">
    <property type="term" value="P:intracellular calcium ion homeostasis"/>
    <property type="evidence" value="ECO:0007669"/>
    <property type="project" value="InterPro"/>
</dbReference>
<dbReference type="PANTHER" id="PTHR10541:SF2">
    <property type="entry name" value="PARATHYROID HORMONE"/>
    <property type="match status" value="1"/>
</dbReference>
<dbReference type="FunCoup" id="A0A7N4V0G1">
    <property type="interactions" value="370"/>
</dbReference>
<keyword evidence="8" id="KW-0732">Signal</keyword>
<evidence type="ECO:0000256" key="3">
    <source>
        <dbReference type="ARBA" id="ARBA00011605"/>
    </source>
</evidence>
<keyword evidence="5" id="KW-0964">Secreted</keyword>
<protein>
    <recommendedName>
        <fullName evidence="4">Parathyroid hormone</fullName>
    </recommendedName>
</protein>
<sequence>MVSAKDVAKAIMVLYVIGFLTNADGKSIKKRAVTEVQLMHDWAEYLNRETRLEWLRKKLAEILPPNTISHGASRALVAPAEVRLRKRADTNLIANQDHQLAPGEKTHGKIDKADVDILSKVNP</sequence>
<dbReference type="InterPro" id="IPR003625">
    <property type="entry name" value="PTH"/>
</dbReference>
<dbReference type="SMART" id="SM00087">
    <property type="entry name" value="PTH"/>
    <property type="match status" value="1"/>
</dbReference>
<reference evidence="10" key="2">
    <citation type="submission" date="2025-08" db="UniProtKB">
        <authorList>
            <consortium name="Ensembl"/>
        </authorList>
    </citation>
    <scope>IDENTIFICATION</scope>
</reference>
<evidence type="ECO:0000256" key="4">
    <source>
        <dbReference type="ARBA" id="ARBA00022135"/>
    </source>
</evidence>
<evidence type="ECO:0000256" key="9">
    <source>
        <dbReference type="ARBA" id="ARBA00093407"/>
    </source>
</evidence>
<gene>
    <name evidence="10" type="primary">PTH</name>
</gene>
<dbReference type="GO" id="GO:0005615">
    <property type="term" value="C:extracellular space"/>
    <property type="evidence" value="ECO:0007669"/>
    <property type="project" value="TreeGrafter"/>
</dbReference>
<comment type="similarity">
    <text evidence="2">Belongs to the parathyroid hormone family.</text>
</comment>
<evidence type="ECO:0000256" key="6">
    <source>
        <dbReference type="ARBA" id="ARBA00022685"/>
    </source>
</evidence>
<dbReference type="GO" id="GO:0005179">
    <property type="term" value="F:hormone activity"/>
    <property type="evidence" value="ECO:0007669"/>
    <property type="project" value="UniProtKB-KW"/>
</dbReference>
<dbReference type="Proteomes" id="UP000007648">
    <property type="component" value="Unassembled WGS sequence"/>
</dbReference>
<dbReference type="InterPro" id="IPR001415">
    <property type="entry name" value="PTH/PTH-rel"/>
</dbReference>
<evidence type="ECO:0000256" key="8">
    <source>
        <dbReference type="ARBA" id="ARBA00022729"/>
    </source>
</evidence>